<dbReference type="InterPro" id="IPR050409">
    <property type="entry name" value="E3_ubiq-protein_ligase"/>
</dbReference>
<keyword evidence="5" id="KW-1185">Reference proteome</keyword>
<dbReference type="PANTHER" id="PTHR11254:SF67">
    <property type="entry name" value="E3 UBIQUITIN-PROTEIN LIGASE HUWE1"/>
    <property type="match status" value="1"/>
</dbReference>
<dbReference type="Gene3D" id="1.25.10.10">
    <property type="entry name" value="Leucine-rich Repeat Variant"/>
    <property type="match status" value="1"/>
</dbReference>
<dbReference type="Proteomes" id="UP001430953">
    <property type="component" value="Unassembled WGS sequence"/>
</dbReference>
<dbReference type="GO" id="GO:0006511">
    <property type="term" value="P:ubiquitin-dependent protein catabolic process"/>
    <property type="evidence" value="ECO:0007669"/>
    <property type="project" value="TreeGrafter"/>
</dbReference>
<dbReference type="GO" id="GO:0000209">
    <property type="term" value="P:protein polyubiquitination"/>
    <property type="evidence" value="ECO:0007669"/>
    <property type="project" value="TreeGrafter"/>
</dbReference>
<keyword evidence="1" id="KW-0808">Transferase</keyword>
<organism evidence="4 5">
    <name type="scientific">Cardiocondyla obscurior</name>
    <dbReference type="NCBI Taxonomy" id="286306"/>
    <lineage>
        <taxon>Eukaryota</taxon>
        <taxon>Metazoa</taxon>
        <taxon>Ecdysozoa</taxon>
        <taxon>Arthropoda</taxon>
        <taxon>Hexapoda</taxon>
        <taxon>Insecta</taxon>
        <taxon>Pterygota</taxon>
        <taxon>Neoptera</taxon>
        <taxon>Endopterygota</taxon>
        <taxon>Hymenoptera</taxon>
        <taxon>Apocrita</taxon>
        <taxon>Aculeata</taxon>
        <taxon>Formicoidea</taxon>
        <taxon>Formicidae</taxon>
        <taxon>Myrmicinae</taxon>
        <taxon>Cardiocondyla</taxon>
    </lineage>
</organism>
<dbReference type="SUPFAM" id="SSF48371">
    <property type="entry name" value="ARM repeat"/>
    <property type="match status" value="1"/>
</dbReference>
<evidence type="ECO:0000256" key="2">
    <source>
        <dbReference type="SAM" id="MobiDB-lite"/>
    </source>
</evidence>
<dbReference type="AlphaFoldDB" id="A0AAW2G0A4"/>
<dbReference type="GO" id="GO:0005737">
    <property type="term" value="C:cytoplasm"/>
    <property type="evidence" value="ECO:0007669"/>
    <property type="project" value="TreeGrafter"/>
</dbReference>
<reference evidence="4 5" key="1">
    <citation type="submission" date="2023-03" db="EMBL/GenBank/DDBJ databases">
        <title>High recombination rates correlate with genetic variation in Cardiocondyla obscurior ants.</title>
        <authorList>
            <person name="Errbii M."/>
        </authorList>
    </citation>
    <scope>NUCLEOTIDE SEQUENCE [LARGE SCALE GENOMIC DNA]</scope>
    <source>
        <strain evidence="4">Alpha-2009</strain>
        <tissue evidence="4">Whole body</tissue>
    </source>
</reference>
<dbReference type="InterPro" id="IPR011989">
    <property type="entry name" value="ARM-like"/>
</dbReference>
<dbReference type="Pfam" id="PF06025">
    <property type="entry name" value="DUF913"/>
    <property type="match status" value="1"/>
</dbReference>
<evidence type="ECO:0000313" key="5">
    <source>
        <dbReference type="Proteomes" id="UP001430953"/>
    </source>
</evidence>
<protein>
    <recommendedName>
        <fullName evidence="3">DUF913 domain-containing protein</fullName>
    </recommendedName>
</protein>
<dbReference type="EMBL" id="JADYXP020000006">
    <property type="protein sequence ID" value="KAL0121731.1"/>
    <property type="molecule type" value="Genomic_DNA"/>
</dbReference>
<feature type="compositionally biased region" description="Basic and acidic residues" evidence="2">
    <location>
        <begin position="243"/>
        <end position="264"/>
    </location>
</feature>
<name>A0AAW2G0A4_9HYME</name>
<evidence type="ECO:0000259" key="3">
    <source>
        <dbReference type="Pfam" id="PF06025"/>
    </source>
</evidence>
<comment type="caution">
    <text evidence="4">The sequence shown here is derived from an EMBL/GenBank/DDBJ whole genome shotgun (WGS) entry which is preliminary data.</text>
</comment>
<evidence type="ECO:0000313" key="4">
    <source>
        <dbReference type="EMBL" id="KAL0121731.1"/>
    </source>
</evidence>
<proteinExistence type="predicted"/>
<accession>A0AAW2G0A4</accession>
<dbReference type="InterPro" id="IPR010314">
    <property type="entry name" value="E3_Ub_ligase_DUF913"/>
</dbReference>
<dbReference type="PANTHER" id="PTHR11254">
    <property type="entry name" value="HECT DOMAIN UBIQUITIN-PROTEIN LIGASE"/>
    <property type="match status" value="1"/>
</dbReference>
<evidence type="ECO:0000256" key="1">
    <source>
        <dbReference type="ARBA" id="ARBA00022679"/>
    </source>
</evidence>
<sequence length="415" mass="46500">MALLTHIRLAHSFSDYRRRLQCVQARLQALSVLVYSNALQENAHSLLHAGLLEELVELLELPHTHLVEIRAAALRTLTSIIHLDRNPHFPKKPGSRLNMIIDVTGASSYHGFLPVLVRTCITTLTSPQPDGQPFPLPLATALFSFLYHLASYEAGGEALVSCGMMESLLKVINWPGSELEHITFVTRAVRVIDLITNIDMQGFQTHSGLASFINRLDMEVNVCRKEQPFEIEPLLYQDAPQTSRERSTEREEASSISHREHETFDEREESSNPMEISEDENTVAKADEKTEQQPDYSAAKTGKTCLPQRAALLKSMLNFLKKAIQDPAFSDSIRHVMEGTLPSSLKHIISNSEYYGPSLFLLATDVVTVYVFQEPSLLSSLQDNGLTDVVLHALLIKEVSVNNLFCKILIIIFNN</sequence>
<dbReference type="GO" id="GO:0005634">
    <property type="term" value="C:nucleus"/>
    <property type="evidence" value="ECO:0007669"/>
    <property type="project" value="TreeGrafter"/>
</dbReference>
<dbReference type="GO" id="GO:0061630">
    <property type="term" value="F:ubiquitin protein ligase activity"/>
    <property type="evidence" value="ECO:0007669"/>
    <property type="project" value="TreeGrafter"/>
</dbReference>
<gene>
    <name evidence="4" type="ORF">PUN28_006893</name>
</gene>
<feature type="domain" description="DUF913" evidence="3">
    <location>
        <begin position="186"/>
        <end position="400"/>
    </location>
</feature>
<dbReference type="InterPro" id="IPR016024">
    <property type="entry name" value="ARM-type_fold"/>
</dbReference>
<feature type="region of interest" description="Disordered" evidence="2">
    <location>
        <begin position="234"/>
        <end position="300"/>
    </location>
</feature>